<keyword evidence="2" id="KW-0479">Metal-binding</keyword>
<dbReference type="SMART" id="SM00922">
    <property type="entry name" value="MR_MLE"/>
    <property type="match status" value="1"/>
</dbReference>
<proteinExistence type="predicted"/>
<dbReference type="InterPro" id="IPR013342">
    <property type="entry name" value="Mandelate_racemase_C"/>
</dbReference>
<dbReference type="Gene3D" id="3.20.20.120">
    <property type="entry name" value="Enolase-like C-terminal domain"/>
    <property type="match status" value="1"/>
</dbReference>
<dbReference type="GO" id="GO:0000287">
    <property type="term" value="F:magnesium ion binding"/>
    <property type="evidence" value="ECO:0007669"/>
    <property type="project" value="TreeGrafter"/>
</dbReference>
<organism evidence="5 6">
    <name type="scientific">Nesterenkonia sandarakina</name>
    <dbReference type="NCBI Taxonomy" id="272918"/>
    <lineage>
        <taxon>Bacteria</taxon>
        <taxon>Bacillati</taxon>
        <taxon>Actinomycetota</taxon>
        <taxon>Actinomycetes</taxon>
        <taxon>Micrococcales</taxon>
        <taxon>Micrococcaceae</taxon>
        <taxon>Nesterenkonia</taxon>
    </lineage>
</organism>
<dbReference type="InterPro" id="IPR029065">
    <property type="entry name" value="Enolase_C-like"/>
</dbReference>
<dbReference type="EMBL" id="PVTY01000006">
    <property type="protein sequence ID" value="PRZ16762.1"/>
    <property type="molecule type" value="Genomic_DNA"/>
</dbReference>
<dbReference type="InterPro" id="IPR013341">
    <property type="entry name" value="Mandelate_racemase_N_dom"/>
</dbReference>
<evidence type="ECO:0000256" key="2">
    <source>
        <dbReference type="ARBA" id="ARBA00022723"/>
    </source>
</evidence>
<evidence type="ECO:0000313" key="5">
    <source>
        <dbReference type="EMBL" id="PRZ16762.1"/>
    </source>
</evidence>
<evidence type="ECO:0000259" key="4">
    <source>
        <dbReference type="SMART" id="SM00922"/>
    </source>
</evidence>
<dbReference type="SUPFAM" id="SSF51604">
    <property type="entry name" value="Enolase C-terminal domain-like"/>
    <property type="match status" value="1"/>
</dbReference>
<dbReference type="Proteomes" id="UP000238217">
    <property type="component" value="Unassembled WGS sequence"/>
</dbReference>
<sequence>MDTSISAVRTWPLTRSMRRPWVPNAPEMHVTVVEVTDDQGNRGRGFSWTPTIGSRAIRVLIDHDIADFVVGRPTDPVRVWEQLWRHLHEVGGGGMTTIAMAGVDLALWDMKARRAHAGVPEVLGARHRRLPAYGSGVNLHYGIQELADQVQRWVEAGFSAVKLKVGSEDLGRDVARVGLAREILGADRKLMLDANQRWDLETAERAVIALAEFDLEWIEEPLRADDTSSYAELARRITRSGPGVPIAAGENFHTIHRFRDVIRAEGAQILQPNAIRVGGITPFLRIADLVRESGLRLAPHVLPDLHGQLAASLPEEVWVEDVEDAGLHSLGFLSTASPVRVEEGSALIEAAHGLGLEFSI</sequence>
<dbReference type="RefSeq" id="WP_146131094.1">
    <property type="nucleotide sequence ID" value="NZ_PVTY01000006.1"/>
</dbReference>
<dbReference type="Pfam" id="PF13378">
    <property type="entry name" value="MR_MLE_C"/>
    <property type="match status" value="1"/>
</dbReference>
<evidence type="ECO:0000256" key="3">
    <source>
        <dbReference type="ARBA" id="ARBA00022842"/>
    </source>
</evidence>
<dbReference type="InterPro" id="IPR036849">
    <property type="entry name" value="Enolase-like_C_sf"/>
</dbReference>
<dbReference type="Gene3D" id="3.30.390.10">
    <property type="entry name" value="Enolase-like, N-terminal domain"/>
    <property type="match status" value="1"/>
</dbReference>
<dbReference type="AlphaFoldDB" id="A0A2T0YN55"/>
<gene>
    <name evidence="5" type="ORF">BCL67_10682</name>
</gene>
<dbReference type="GO" id="GO:0009063">
    <property type="term" value="P:amino acid catabolic process"/>
    <property type="evidence" value="ECO:0007669"/>
    <property type="project" value="InterPro"/>
</dbReference>
<evidence type="ECO:0000313" key="6">
    <source>
        <dbReference type="Proteomes" id="UP000238217"/>
    </source>
</evidence>
<comment type="cofactor">
    <cofactor evidence="1">
        <name>Mg(2+)</name>
        <dbReference type="ChEBI" id="CHEBI:18420"/>
    </cofactor>
</comment>
<dbReference type="GO" id="GO:0016836">
    <property type="term" value="F:hydro-lyase activity"/>
    <property type="evidence" value="ECO:0007669"/>
    <property type="project" value="TreeGrafter"/>
</dbReference>
<dbReference type="CDD" id="cd03316">
    <property type="entry name" value="MR_like"/>
    <property type="match status" value="1"/>
</dbReference>
<accession>A0A2T0YN55</accession>
<dbReference type="Pfam" id="PF02746">
    <property type="entry name" value="MR_MLE_N"/>
    <property type="match status" value="1"/>
</dbReference>
<dbReference type="InterPro" id="IPR046945">
    <property type="entry name" value="RHMD-like"/>
</dbReference>
<dbReference type="SUPFAM" id="SSF54826">
    <property type="entry name" value="Enolase N-terminal domain-like"/>
    <property type="match status" value="1"/>
</dbReference>
<comment type="caution">
    <text evidence="5">The sequence shown here is derived from an EMBL/GenBank/DDBJ whole genome shotgun (WGS) entry which is preliminary data.</text>
</comment>
<dbReference type="GO" id="GO:0016052">
    <property type="term" value="P:carbohydrate catabolic process"/>
    <property type="evidence" value="ECO:0007669"/>
    <property type="project" value="TreeGrafter"/>
</dbReference>
<name>A0A2T0YN55_9MICC</name>
<keyword evidence="6" id="KW-1185">Reference proteome</keyword>
<keyword evidence="3" id="KW-0460">Magnesium</keyword>
<dbReference type="PANTHER" id="PTHR13794">
    <property type="entry name" value="ENOLASE SUPERFAMILY, MANDELATE RACEMASE"/>
    <property type="match status" value="1"/>
</dbReference>
<protein>
    <submittedName>
        <fullName evidence="5">L-alanine-DL-glutamate epimerase-like enolase superfamily enzyme</fullName>
    </submittedName>
</protein>
<dbReference type="PANTHER" id="PTHR13794:SF58">
    <property type="entry name" value="MITOCHONDRIAL ENOLASE SUPERFAMILY MEMBER 1"/>
    <property type="match status" value="1"/>
</dbReference>
<reference evidence="5 6" key="1">
    <citation type="submission" date="2018-03" db="EMBL/GenBank/DDBJ databases">
        <title>Comparative analysis of microorganisms from saline springs in Andes Mountain Range, Colombia.</title>
        <authorList>
            <person name="Rubin E."/>
        </authorList>
    </citation>
    <scope>NUCLEOTIDE SEQUENCE [LARGE SCALE GENOMIC DNA]</scope>
    <source>
        <strain evidence="5 6">CG 35</strain>
    </source>
</reference>
<feature type="domain" description="Mandelate racemase/muconate lactonizing enzyme C-terminal" evidence="4">
    <location>
        <begin position="143"/>
        <end position="240"/>
    </location>
</feature>
<dbReference type="PROSITE" id="PS00909">
    <property type="entry name" value="MR_MLE_2"/>
    <property type="match status" value="1"/>
</dbReference>
<dbReference type="InterPro" id="IPR029017">
    <property type="entry name" value="Enolase-like_N"/>
</dbReference>
<dbReference type="SFLD" id="SFLDS00001">
    <property type="entry name" value="Enolase"/>
    <property type="match status" value="1"/>
</dbReference>
<dbReference type="InterPro" id="IPR018110">
    <property type="entry name" value="Mandel_Rmase/mucon_lact_enz_CS"/>
</dbReference>
<dbReference type="OrthoDB" id="9796450at2"/>
<evidence type="ECO:0000256" key="1">
    <source>
        <dbReference type="ARBA" id="ARBA00001946"/>
    </source>
</evidence>